<accession>A0ABX8MT56</accession>
<keyword evidence="2" id="KW-1185">Reference proteome</keyword>
<protein>
    <submittedName>
        <fullName evidence="1">DUF1289 domain-containing protein</fullName>
    </submittedName>
</protein>
<evidence type="ECO:0000313" key="1">
    <source>
        <dbReference type="EMBL" id="QXH41828.1"/>
    </source>
</evidence>
<gene>
    <name evidence="1" type="ORF">KSS89_06290</name>
</gene>
<dbReference type="Pfam" id="PF06945">
    <property type="entry name" value="DUF1289"/>
    <property type="match status" value="1"/>
</dbReference>
<dbReference type="EMBL" id="CP077074">
    <property type="protein sequence ID" value="QXH41828.1"/>
    <property type="molecule type" value="Genomic_DNA"/>
</dbReference>
<dbReference type="Proteomes" id="UP000693952">
    <property type="component" value="Chromosome"/>
</dbReference>
<dbReference type="InterPro" id="IPR010710">
    <property type="entry name" value="DUF1289"/>
</dbReference>
<dbReference type="PANTHER" id="PTHR35175">
    <property type="entry name" value="DUF1289 DOMAIN-CONTAINING PROTEIN"/>
    <property type="match status" value="1"/>
</dbReference>
<dbReference type="RefSeq" id="WP_124345821.1">
    <property type="nucleotide sequence ID" value="NZ_CP027706.1"/>
</dbReference>
<evidence type="ECO:0000313" key="2">
    <source>
        <dbReference type="Proteomes" id="UP000693952"/>
    </source>
</evidence>
<dbReference type="PANTHER" id="PTHR35175:SF2">
    <property type="entry name" value="DUF1289 DOMAIN-CONTAINING PROTEIN"/>
    <property type="match status" value="1"/>
</dbReference>
<reference evidence="1" key="1">
    <citation type="submission" date="2021-06" db="EMBL/GenBank/DDBJ databases">
        <title>Updating the genus Pseudomonas: Description of 43 new species and partition of the Pseudomonas putida group.</title>
        <authorList>
            <person name="Girard L."/>
            <person name="Lood C."/>
            <person name="Vandamme P."/>
            <person name="Rokni-Zadeh H."/>
            <person name="van Noort V."/>
            <person name="Hofte M."/>
            <person name="Lavigne R."/>
            <person name="De Mot R."/>
        </authorList>
    </citation>
    <scope>NUCLEOTIDE SEQUENCE</scope>
    <source>
        <strain evidence="1">CMR12a</strain>
    </source>
</reference>
<sequence length="71" mass="7860">MSLVEKPVASPCVNICALDEQDICIGCQRTVDEITRWGRMDNTERRSVLARCHERAKDSGLLWLAGAEAGN</sequence>
<organism evidence="1 2">
    <name type="scientific">Pseudomonas sessilinigenes</name>
    <dbReference type="NCBI Taxonomy" id="658629"/>
    <lineage>
        <taxon>Bacteria</taxon>
        <taxon>Pseudomonadati</taxon>
        <taxon>Pseudomonadota</taxon>
        <taxon>Gammaproteobacteria</taxon>
        <taxon>Pseudomonadales</taxon>
        <taxon>Pseudomonadaceae</taxon>
        <taxon>Pseudomonas</taxon>
    </lineage>
</organism>
<name>A0ABX8MT56_9PSED</name>
<proteinExistence type="predicted"/>